<evidence type="ECO:0000313" key="8">
    <source>
        <dbReference type="EMBL" id="KAH0541698.1"/>
    </source>
</evidence>
<dbReference type="InterPro" id="IPR038220">
    <property type="entry name" value="PHOX_C_sf"/>
</dbReference>
<keyword evidence="2" id="KW-0285">Flavoprotein</keyword>
<dbReference type="PANTHER" id="PTHR43004">
    <property type="entry name" value="TRK SYSTEM POTASSIUM UPTAKE PROTEIN"/>
    <property type="match status" value="1"/>
</dbReference>
<dbReference type="OrthoDB" id="1716816at2759"/>
<dbReference type="InterPro" id="IPR012941">
    <property type="entry name" value="Phe_hydrox_C_dim_dom"/>
</dbReference>
<dbReference type="Proteomes" id="UP000698800">
    <property type="component" value="Unassembled WGS sequence"/>
</dbReference>
<feature type="transmembrane region" description="Helical" evidence="5">
    <location>
        <begin position="6"/>
        <end position="27"/>
    </location>
</feature>
<dbReference type="InterPro" id="IPR036188">
    <property type="entry name" value="FAD/NAD-bd_sf"/>
</dbReference>
<dbReference type="EMBL" id="JAGHQL010000071">
    <property type="protein sequence ID" value="KAH0541698.1"/>
    <property type="molecule type" value="Genomic_DNA"/>
</dbReference>
<keyword evidence="5" id="KW-1133">Transmembrane helix</keyword>
<evidence type="ECO:0000256" key="2">
    <source>
        <dbReference type="ARBA" id="ARBA00022630"/>
    </source>
</evidence>
<evidence type="ECO:0000259" key="7">
    <source>
        <dbReference type="Pfam" id="PF07976"/>
    </source>
</evidence>
<accession>A0A9P8IAA8</accession>
<comment type="similarity">
    <text evidence="1">Belongs to the PheA/TfdB FAD monooxygenase family.</text>
</comment>
<dbReference type="GO" id="GO:0071949">
    <property type="term" value="F:FAD binding"/>
    <property type="evidence" value="ECO:0007669"/>
    <property type="project" value="InterPro"/>
</dbReference>
<dbReference type="Gene3D" id="3.40.30.20">
    <property type="match status" value="1"/>
</dbReference>
<dbReference type="PRINTS" id="PR00420">
    <property type="entry name" value="RNGMNOXGNASE"/>
</dbReference>
<evidence type="ECO:0000256" key="3">
    <source>
        <dbReference type="ARBA" id="ARBA00022827"/>
    </source>
</evidence>
<reference evidence="8" key="1">
    <citation type="submission" date="2021-03" db="EMBL/GenBank/DDBJ databases">
        <title>Comparative genomics and phylogenomic investigation of the class Geoglossomycetes provide insights into ecological specialization and systematics.</title>
        <authorList>
            <person name="Melie T."/>
            <person name="Pirro S."/>
            <person name="Miller A.N."/>
            <person name="Quandt A."/>
        </authorList>
    </citation>
    <scope>NUCLEOTIDE SEQUENCE</scope>
    <source>
        <strain evidence="8">GBOQ0MN5Z8</strain>
    </source>
</reference>
<dbReference type="AlphaFoldDB" id="A0A9P8IAA8"/>
<organism evidence="8 9">
    <name type="scientific">Glutinoglossum americanum</name>
    <dbReference type="NCBI Taxonomy" id="1670608"/>
    <lineage>
        <taxon>Eukaryota</taxon>
        <taxon>Fungi</taxon>
        <taxon>Dikarya</taxon>
        <taxon>Ascomycota</taxon>
        <taxon>Pezizomycotina</taxon>
        <taxon>Geoglossomycetes</taxon>
        <taxon>Geoglossales</taxon>
        <taxon>Geoglossaceae</taxon>
        <taxon>Glutinoglossum</taxon>
    </lineage>
</organism>
<dbReference type="InterPro" id="IPR050641">
    <property type="entry name" value="RIFMO-like"/>
</dbReference>
<dbReference type="CDD" id="cd02979">
    <property type="entry name" value="PHOX_C"/>
    <property type="match status" value="1"/>
</dbReference>
<evidence type="ECO:0000256" key="5">
    <source>
        <dbReference type="SAM" id="Phobius"/>
    </source>
</evidence>
<evidence type="ECO:0000256" key="1">
    <source>
        <dbReference type="ARBA" id="ARBA00007801"/>
    </source>
</evidence>
<keyword evidence="3" id="KW-0274">FAD</keyword>
<dbReference type="SUPFAM" id="SSF51905">
    <property type="entry name" value="FAD/NAD(P)-binding domain"/>
    <property type="match status" value="1"/>
</dbReference>
<dbReference type="Gene3D" id="3.30.9.10">
    <property type="entry name" value="D-Amino Acid Oxidase, subunit A, domain 2"/>
    <property type="match status" value="1"/>
</dbReference>
<comment type="caution">
    <text evidence="8">The sequence shown here is derived from an EMBL/GenBank/DDBJ whole genome shotgun (WGS) entry which is preliminary data.</text>
</comment>
<dbReference type="InterPro" id="IPR002938">
    <property type="entry name" value="FAD-bd"/>
</dbReference>
<dbReference type="Pfam" id="PF01494">
    <property type="entry name" value="FAD_binding_3"/>
    <property type="match status" value="1"/>
</dbReference>
<feature type="domain" description="Phenol hydroxylase-like C-terminal dimerisation" evidence="7">
    <location>
        <begin position="398"/>
        <end position="607"/>
    </location>
</feature>
<dbReference type="PANTHER" id="PTHR43004:SF7">
    <property type="entry name" value="P-HYDROXYBENZOATE-M-HYDROXYLASE"/>
    <property type="match status" value="1"/>
</dbReference>
<dbReference type="Gene3D" id="3.50.50.60">
    <property type="entry name" value="FAD/NAD(P)-binding domain"/>
    <property type="match status" value="1"/>
</dbReference>
<name>A0A9P8IAA8_9PEZI</name>
<feature type="domain" description="FAD-binding" evidence="6">
    <location>
        <begin position="5"/>
        <end position="346"/>
    </location>
</feature>
<dbReference type="SUPFAM" id="SSF52833">
    <property type="entry name" value="Thioredoxin-like"/>
    <property type="match status" value="1"/>
</dbReference>
<dbReference type="GO" id="GO:0016709">
    <property type="term" value="F:oxidoreductase activity, acting on paired donors, with incorporation or reduction of molecular oxygen, NAD(P)H as one donor, and incorporation of one atom of oxygen"/>
    <property type="evidence" value="ECO:0007669"/>
    <property type="project" value="UniProtKB-ARBA"/>
</dbReference>
<sequence>MSEAYDIVIVGAGPVGLMLAACIARLGKYKIKHIDIRPERTQIGRADGIQARSLDILRNMGLKRPIMAYNPGRIYEVAFWNPLQHGKGIHRTGTWKSYPEFIDTRYPFTTILHQGRIEKIFVEDLERMDIQIDRSWAISRFKNEGEDLEYPVQVDLIQTNGEAECAVRTKYLFGADGARSFVREQLGVKMTYKDPTIHMKCTVHSDSGSAMIIPHGNNVVRVYVQIKSSDKGQDPRRMATESRIQQQANDILSPYRIEWDRVDWHSAYPIVQGIAERYTLDQRIFMGGDACHTHSPKAGQGMNYGFLDAQNFAWKFHLVESGFATQAILHTYEEERKKMAQKLIDFDAKYAALFSSRPPSVSEVEDAVRCKDHGEAEESNEFVRTFKQSTEFTSGYGVHYDPNCLNWSEAHPAKSPLFSPPGVKLLPGRVFPPVTVTRVSDACIAHLEQEIPQNGSYRIYIFAGSPATTSQAISDFATNLQEDNSFLSSYRRHDIMGPIPYHERHNPHSLFFTFCTIFNAPRPAIEINESLPGVLAEYRDQVYADDIKSGGVSKAKGEAHVKLGFCGEKGGVVVVRPDGYVGCTLALVEGAGTVQGINEYFAPIASKPLGGACVG</sequence>
<protein>
    <recommendedName>
        <fullName evidence="10">Phenol 2-monooxygenase</fullName>
    </recommendedName>
</protein>
<keyword evidence="5" id="KW-0812">Transmembrane</keyword>
<gene>
    <name evidence="8" type="ORF">FGG08_003861</name>
</gene>
<keyword evidence="4" id="KW-0560">Oxidoreductase</keyword>
<keyword evidence="9" id="KW-1185">Reference proteome</keyword>
<evidence type="ECO:0000313" key="9">
    <source>
        <dbReference type="Proteomes" id="UP000698800"/>
    </source>
</evidence>
<evidence type="ECO:0000259" key="6">
    <source>
        <dbReference type="Pfam" id="PF01494"/>
    </source>
</evidence>
<dbReference type="SUPFAM" id="SSF54373">
    <property type="entry name" value="FAD-linked reductases, C-terminal domain"/>
    <property type="match status" value="1"/>
</dbReference>
<dbReference type="Pfam" id="PF07976">
    <property type="entry name" value="Phe_hydrox_dim"/>
    <property type="match status" value="1"/>
</dbReference>
<proteinExistence type="inferred from homology"/>
<evidence type="ECO:0008006" key="10">
    <source>
        <dbReference type="Google" id="ProtNLM"/>
    </source>
</evidence>
<dbReference type="InterPro" id="IPR036249">
    <property type="entry name" value="Thioredoxin-like_sf"/>
</dbReference>
<evidence type="ECO:0000256" key="4">
    <source>
        <dbReference type="ARBA" id="ARBA00023002"/>
    </source>
</evidence>
<keyword evidence="5" id="KW-0472">Membrane</keyword>